<reference evidence="1 2" key="1">
    <citation type="submission" date="2018-06" db="EMBL/GenBank/DDBJ databases">
        <title>Comparative genomics reveals the genomic features of Rhizophagus irregularis, R. cerebriforme, R. diaphanum and Gigaspora rosea, and their symbiotic lifestyle signature.</title>
        <authorList>
            <person name="Morin E."/>
            <person name="San Clemente H."/>
            <person name="Chen E.C.H."/>
            <person name="De La Providencia I."/>
            <person name="Hainaut M."/>
            <person name="Kuo A."/>
            <person name="Kohler A."/>
            <person name="Murat C."/>
            <person name="Tang N."/>
            <person name="Roy S."/>
            <person name="Loubradou J."/>
            <person name="Henrissat B."/>
            <person name="Grigoriev I.V."/>
            <person name="Corradi N."/>
            <person name="Roux C."/>
            <person name="Martin F.M."/>
        </authorList>
    </citation>
    <scope>NUCLEOTIDE SEQUENCE [LARGE SCALE GENOMIC DNA]</scope>
    <source>
        <strain evidence="1 2">DAOM 227022</strain>
    </source>
</reference>
<sequence length="65" mass="7765">MCTILRFNPDDFYAIFHSAFNSVYKKFKTHISQYLAHSLFRACSITEFSNPSDELLQEWVIYCEF</sequence>
<keyword evidence="2" id="KW-1185">Reference proteome</keyword>
<accession>A0A397S8X8</accession>
<proteinExistence type="predicted"/>
<protein>
    <submittedName>
        <fullName evidence="1">Uncharacterized protein</fullName>
    </submittedName>
</protein>
<gene>
    <name evidence="1" type="ORF">C1645_837370</name>
</gene>
<dbReference type="Proteomes" id="UP000265703">
    <property type="component" value="Unassembled WGS sequence"/>
</dbReference>
<comment type="caution">
    <text evidence="1">The sequence shown here is derived from an EMBL/GenBank/DDBJ whole genome shotgun (WGS) entry which is preliminary data.</text>
</comment>
<organism evidence="1 2">
    <name type="scientific">Glomus cerebriforme</name>
    <dbReference type="NCBI Taxonomy" id="658196"/>
    <lineage>
        <taxon>Eukaryota</taxon>
        <taxon>Fungi</taxon>
        <taxon>Fungi incertae sedis</taxon>
        <taxon>Mucoromycota</taxon>
        <taxon>Glomeromycotina</taxon>
        <taxon>Glomeromycetes</taxon>
        <taxon>Glomerales</taxon>
        <taxon>Glomeraceae</taxon>
        <taxon>Glomus</taxon>
    </lineage>
</organism>
<name>A0A397S8X8_9GLOM</name>
<dbReference type="STRING" id="658196.A0A397S8X8"/>
<evidence type="ECO:0000313" key="1">
    <source>
        <dbReference type="EMBL" id="RIA81206.1"/>
    </source>
</evidence>
<dbReference type="AlphaFoldDB" id="A0A397S8X8"/>
<dbReference type="OrthoDB" id="2439535at2759"/>
<evidence type="ECO:0000313" key="2">
    <source>
        <dbReference type="Proteomes" id="UP000265703"/>
    </source>
</evidence>
<dbReference type="EMBL" id="QKYT01000832">
    <property type="protein sequence ID" value="RIA81206.1"/>
    <property type="molecule type" value="Genomic_DNA"/>
</dbReference>